<name>A0ABP7GZM3_9FLAO</name>
<dbReference type="CDD" id="cd08168">
    <property type="entry name" value="Cytochrom_C3"/>
    <property type="match status" value="1"/>
</dbReference>
<sequence length="444" mass="49620">MKKSYQSLEVNSTNNMKQVNHRKLSRKVLQLSVLFLLTISTSLFAQEGDPANGKSLFNANCASCHKLDKKMTGPALRNVESRLEEAGLDRQWIYDWVHNSSSMIKAGDEYGNKIFDEYGGSAMTAFPQLSEKDIDDILAYTAEEPPVDPKPEGAVDGQATSTNSGAASNELILGALALLFALLAMALILVRRTLKRFAEAKGVELPVEDKRLPLWKAFAKNQFLVLVTVIFLMLTSAYFVYGYLMQVGVDQGYQPVQPIHFSHKIHAGDNGIDCKYCHSSARVSKTSGIPSLNVCMNCHKSIYEYNGETSPEYSKEFYDGEIQKLYAAAGWSDADQKFTGNSQPVKWVRIHNLPDFVYFNHSQHVTVAGVECQTCHGPIQEMEIVEQHAPLTMGWCVNCHRETNVKVKDNEYYTKIHEELSKKYGVDQLTAAQMGGLECGKCHY</sequence>
<dbReference type="InterPro" id="IPR009056">
    <property type="entry name" value="Cyt_c-like_dom"/>
</dbReference>
<dbReference type="InterPro" id="IPR036280">
    <property type="entry name" value="Multihaem_cyt_sf"/>
</dbReference>
<keyword evidence="5" id="KW-0812">Transmembrane</keyword>
<feature type="signal peptide" evidence="6">
    <location>
        <begin position="1"/>
        <end position="45"/>
    </location>
</feature>
<gene>
    <name evidence="8" type="ORF">GCM10022271_09770</name>
</gene>
<dbReference type="Gene3D" id="1.10.760.10">
    <property type="entry name" value="Cytochrome c-like domain"/>
    <property type="match status" value="1"/>
</dbReference>
<keyword evidence="5" id="KW-0472">Membrane</keyword>
<dbReference type="SUPFAM" id="SSF48695">
    <property type="entry name" value="Multiheme cytochromes"/>
    <property type="match status" value="1"/>
</dbReference>
<evidence type="ECO:0000256" key="5">
    <source>
        <dbReference type="SAM" id="Phobius"/>
    </source>
</evidence>
<reference evidence="9" key="1">
    <citation type="journal article" date="2019" name="Int. J. Syst. Evol. Microbiol.">
        <title>The Global Catalogue of Microorganisms (GCM) 10K type strain sequencing project: providing services to taxonomists for standard genome sequencing and annotation.</title>
        <authorList>
            <consortium name="The Broad Institute Genomics Platform"/>
            <consortium name="The Broad Institute Genome Sequencing Center for Infectious Disease"/>
            <person name="Wu L."/>
            <person name="Ma J."/>
        </authorList>
    </citation>
    <scope>NUCLEOTIDE SEQUENCE [LARGE SCALE GENOMIC DNA]</scope>
    <source>
        <strain evidence="9">JCM 17525</strain>
    </source>
</reference>
<evidence type="ECO:0000259" key="7">
    <source>
        <dbReference type="PROSITE" id="PS51007"/>
    </source>
</evidence>
<keyword evidence="1 4" id="KW-0349">Heme</keyword>
<evidence type="ECO:0000256" key="6">
    <source>
        <dbReference type="SAM" id="SignalP"/>
    </source>
</evidence>
<dbReference type="InterPro" id="IPR036909">
    <property type="entry name" value="Cyt_c-like_dom_sf"/>
</dbReference>
<dbReference type="PANTHER" id="PTHR39425">
    <property type="entry name" value="LIPOPROTEIN CYTOCHROME C"/>
    <property type="match status" value="1"/>
</dbReference>
<feature type="domain" description="Cytochrome c" evidence="7">
    <location>
        <begin position="48"/>
        <end position="145"/>
    </location>
</feature>
<dbReference type="Pfam" id="PF00034">
    <property type="entry name" value="Cytochrom_C"/>
    <property type="match status" value="1"/>
</dbReference>
<keyword evidence="6" id="KW-0732">Signal</keyword>
<keyword evidence="5" id="KW-1133">Transmembrane helix</keyword>
<protein>
    <submittedName>
        <fullName evidence="8">C-type cytochrome</fullName>
    </submittedName>
</protein>
<evidence type="ECO:0000256" key="2">
    <source>
        <dbReference type="ARBA" id="ARBA00022723"/>
    </source>
</evidence>
<dbReference type="Proteomes" id="UP001501456">
    <property type="component" value="Unassembled WGS sequence"/>
</dbReference>
<accession>A0ABP7GZM3</accession>
<keyword evidence="3 4" id="KW-0408">Iron</keyword>
<comment type="caution">
    <text evidence="8">The sequence shown here is derived from an EMBL/GenBank/DDBJ whole genome shotgun (WGS) entry which is preliminary data.</text>
</comment>
<evidence type="ECO:0000256" key="4">
    <source>
        <dbReference type="PROSITE-ProRule" id="PRU00433"/>
    </source>
</evidence>
<keyword evidence="2 4" id="KW-0479">Metal-binding</keyword>
<evidence type="ECO:0000256" key="1">
    <source>
        <dbReference type="ARBA" id="ARBA00022617"/>
    </source>
</evidence>
<evidence type="ECO:0000313" key="8">
    <source>
        <dbReference type="EMBL" id="GAA3779570.1"/>
    </source>
</evidence>
<feature type="transmembrane region" description="Helical" evidence="5">
    <location>
        <begin position="223"/>
        <end position="244"/>
    </location>
</feature>
<proteinExistence type="predicted"/>
<evidence type="ECO:0000256" key="3">
    <source>
        <dbReference type="ARBA" id="ARBA00023004"/>
    </source>
</evidence>
<organism evidence="8 9">
    <name type="scientific">Corallibacter vietnamensis</name>
    <dbReference type="NCBI Taxonomy" id="904130"/>
    <lineage>
        <taxon>Bacteria</taxon>
        <taxon>Pseudomonadati</taxon>
        <taxon>Bacteroidota</taxon>
        <taxon>Flavobacteriia</taxon>
        <taxon>Flavobacteriales</taxon>
        <taxon>Flavobacteriaceae</taxon>
        <taxon>Corallibacter</taxon>
    </lineage>
</organism>
<dbReference type="PROSITE" id="PS51007">
    <property type="entry name" value="CYTC"/>
    <property type="match status" value="1"/>
</dbReference>
<dbReference type="PANTHER" id="PTHR39425:SF1">
    <property type="entry name" value="CYTOCHROME C7-LIKE DOMAIN-CONTAINING PROTEIN"/>
    <property type="match status" value="1"/>
</dbReference>
<dbReference type="SUPFAM" id="SSF46626">
    <property type="entry name" value="Cytochrome c"/>
    <property type="match status" value="1"/>
</dbReference>
<feature type="transmembrane region" description="Helical" evidence="5">
    <location>
        <begin position="171"/>
        <end position="190"/>
    </location>
</feature>
<dbReference type="EMBL" id="BAABBI010000001">
    <property type="protein sequence ID" value="GAA3779570.1"/>
    <property type="molecule type" value="Genomic_DNA"/>
</dbReference>
<feature type="chain" id="PRO_5046296421" evidence="6">
    <location>
        <begin position="46"/>
        <end position="444"/>
    </location>
</feature>
<keyword evidence="9" id="KW-1185">Reference proteome</keyword>
<evidence type="ECO:0000313" key="9">
    <source>
        <dbReference type="Proteomes" id="UP001501456"/>
    </source>
</evidence>
<dbReference type="Gene3D" id="3.90.10.10">
    <property type="entry name" value="Cytochrome C3"/>
    <property type="match status" value="2"/>
</dbReference>